<protein>
    <submittedName>
        <fullName evidence="6">Helix-turn-helix domain-containing protein</fullName>
    </submittedName>
</protein>
<evidence type="ECO:0000313" key="7">
    <source>
        <dbReference type="Proteomes" id="UP000616779"/>
    </source>
</evidence>
<sequence length="258" mass="29447">MNLEKKNPTVKSADRVLDIFELFAEVMELNLNEISRRLDLPTSSVFKILQNLISRGYLEKDESRKTFRLGYKVFEIGAKYVQNTNLTTEFGQIAQHIVNEINEAVYLSIRNDNKILYIAEKQSTQLVRLVSHLGMQLPLHSTAMGKMILSGLNDKEIADLYPESQLGVLTEQTIDSLENLMAHIKEIRQENIAYSRGEAIQGIQCAAAPIYNSEKKIVAAMSISIPSTRWNEQIWSRMKELVIEGAYKLSLINYYQQS</sequence>
<dbReference type="Gene3D" id="1.10.10.10">
    <property type="entry name" value="Winged helix-like DNA-binding domain superfamily/Winged helix DNA-binding domain"/>
    <property type="match status" value="1"/>
</dbReference>
<feature type="domain" description="HTH iclR-type" evidence="4">
    <location>
        <begin position="10"/>
        <end position="71"/>
    </location>
</feature>
<feature type="domain" description="IclR-ED" evidence="5">
    <location>
        <begin position="72"/>
        <end position="255"/>
    </location>
</feature>
<evidence type="ECO:0000313" key="6">
    <source>
        <dbReference type="EMBL" id="NOU71598.1"/>
    </source>
</evidence>
<dbReference type="PROSITE" id="PS51078">
    <property type="entry name" value="ICLR_ED"/>
    <property type="match status" value="1"/>
</dbReference>
<dbReference type="Pfam" id="PF09339">
    <property type="entry name" value="HTH_IclR"/>
    <property type="match status" value="1"/>
</dbReference>
<proteinExistence type="predicted"/>
<dbReference type="SUPFAM" id="SSF46785">
    <property type="entry name" value="Winged helix' DNA-binding domain"/>
    <property type="match status" value="1"/>
</dbReference>
<evidence type="ECO:0000259" key="4">
    <source>
        <dbReference type="PROSITE" id="PS51077"/>
    </source>
</evidence>
<dbReference type="Gene3D" id="3.30.450.40">
    <property type="match status" value="1"/>
</dbReference>
<dbReference type="SMART" id="SM00346">
    <property type="entry name" value="HTH_ICLR"/>
    <property type="match status" value="1"/>
</dbReference>
<dbReference type="PANTHER" id="PTHR30136:SF2">
    <property type="entry name" value="TRANSCRIPTIONAL REGULATOR ICLR"/>
    <property type="match status" value="1"/>
</dbReference>
<dbReference type="PROSITE" id="PS51077">
    <property type="entry name" value="HTH_ICLR"/>
    <property type="match status" value="1"/>
</dbReference>
<dbReference type="SUPFAM" id="SSF55781">
    <property type="entry name" value="GAF domain-like"/>
    <property type="match status" value="1"/>
</dbReference>
<name>A0ABX1XSU0_9BACL</name>
<reference evidence="6 7" key="1">
    <citation type="submission" date="2019-10" db="EMBL/GenBank/DDBJ databases">
        <title>Description of Paenibacillus terrestris sp. nov.</title>
        <authorList>
            <person name="Carlier A."/>
            <person name="Qi S."/>
        </authorList>
    </citation>
    <scope>NUCLEOTIDE SEQUENCE [LARGE SCALE GENOMIC DNA]</scope>
    <source>
        <strain evidence="6 7">LMG 31458</strain>
    </source>
</reference>
<organism evidence="6 7">
    <name type="scientific">Paenibacillus phytorum</name>
    <dbReference type="NCBI Taxonomy" id="2654977"/>
    <lineage>
        <taxon>Bacteria</taxon>
        <taxon>Bacillati</taxon>
        <taxon>Bacillota</taxon>
        <taxon>Bacilli</taxon>
        <taxon>Bacillales</taxon>
        <taxon>Paenibacillaceae</taxon>
        <taxon>Paenibacillus</taxon>
    </lineage>
</organism>
<evidence type="ECO:0000259" key="5">
    <source>
        <dbReference type="PROSITE" id="PS51078"/>
    </source>
</evidence>
<dbReference type="RefSeq" id="WP_171642920.1">
    <property type="nucleotide sequence ID" value="NZ_WHOA01000072.1"/>
</dbReference>
<dbReference type="InterPro" id="IPR050707">
    <property type="entry name" value="HTH_MetabolicPath_Reg"/>
</dbReference>
<accession>A0ABX1XSU0</accession>
<comment type="caution">
    <text evidence="6">The sequence shown here is derived from an EMBL/GenBank/DDBJ whole genome shotgun (WGS) entry which is preliminary data.</text>
</comment>
<evidence type="ECO:0000256" key="1">
    <source>
        <dbReference type="ARBA" id="ARBA00023015"/>
    </source>
</evidence>
<keyword evidence="7" id="KW-1185">Reference proteome</keyword>
<keyword evidence="2" id="KW-0238">DNA-binding</keyword>
<evidence type="ECO:0000256" key="2">
    <source>
        <dbReference type="ARBA" id="ARBA00023125"/>
    </source>
</evidence>
<dbReference type="Proteomes" id="UP000616779">
    <property type="component" value="Unassembled WGS sequence"/>
</dbReference>
<keyword evidence="1" id="KW-0805">Transcription regulation</keyword>
<dbReference type="Pfam" id="PF01614">
    <property type="entry name" value="IclR_C"/>
    <property type="match status" value="1"/>
</dbReference>
<dbReference type="InterPro" id="IPR014757">
    <property type="entry name" value="Tscrpt_reg_IclR_C"/>
</dbReference>
<dbReference type="InterPro" id="IPR005471">
    <property type="entry name" value="Tscrpt_reg_IclR_N"/>
</dbReference>
<dbReference type="EMBL" id="WHOA01000072">
    <property type="protein sequence ID" value="NOU71598.1"/>
    <property type="molecule type" value="Genomic_DNA"/>
</dbReference>
<dbReference type="InterPro" id="IPR029016">
    <property type="entry name" value="GAF-like_dom_sf"/>
</dbReference>
<keyword evidence="3" id="KW-0804">Transcription</keyword>
<evidence type="ECO:0000256" key="3">
    <source>
        <dbReference type="ARBA" id="ARBA00023163"/>
    </source>
</evidence>
<dbReference type="PANTHER" id="PTHR30136">
    <property type="entry name" value="HELIX-TURN-HELIX TRANSCRIPTIONAL REGULATOR, ICLR FAMILY"/>
    <property type="match status" value="1"/>
</dbReference>
<dbReference type="InterPro" id="IPR036388">
    <property type="entry name" value="WH-like_DNA-bd_sf"/>
</dbReference>
<dbReference type="InterPro" id="IPR036390">
    <property type="entry name" value="WH_DNA-bd_sf"/>
</dbReference>
<gene>
    <name evidence="6" type="ORF">GC098_09210</name>
</gene>